<accession>A0ABS9TFU5</accession>
<sequence>MANPGSERDRLLRLAADHVLEQGIADMTLRSLGAAIGTNNRMLLYYFGSKEKLIGETLLEASRRFPAFTAAMTALDDPGTPLVERLLACWRGIAAPENLPFLRLFFEIFGQAAHNPGRFDDFLARVGHDWTNQVAGALRVEGVPAVVAGRMAREIVALWRGLQFDLISTGDADAVAASYAVTATAFAQRCRAAIEEQAAHPAS</sequence>
<dbReference type="RefSeq" id="WP_241037694.1">
    <property type="nucleotide sequence ID" value="NZ_BAAAJF010000005.1"/>
</dbReference>
<keyword evidence="5" id="KW-1185">Reference proteome</keyword>
<dbReference type="InterPro" id="IPR009057">
    <property type="entry name" value="Homeodomain-like_sf"/>
</dbReference>
<evidence type="ECO:0000313" key="5">
    <source>
        <dbReference type="Proteomes" id="UP001299970"/>
    </source>
</evidence>
<evidence type="ECO:0000313" key="4">
    <source>
        <dbReference type="EMBL" id="MCH6167358.1"/>
    </source>
</evidence>
<feature type="DNA-binding region" description="H-T-H motif" evidence="2">
    <location>
        <begin position="28"/>
        <end position="47"/>
    </location>
</feature>
<keyword evidence="1 2" id="KW-0238">DNA-binding</keyword>
<feature type="domain" description="HTH tetR-type" evidence="3">
    <location>
        <begin position="5"/>
        <end position="65"/>
    </location>
</feature>
<gene>
    <name evidence="4" type="ORF">MMF94_16865</name>
</gene>
<evidence type="ECO:0000256" key="1">
    <source>
        <dbReference type="ARBA" id="ARBA00023125"/>
    </source>
</evidence>
<dbReference type="SUPFAM" id="SSF46689">
    <property type="entry name" value="Homeodomain-like"/>
    <property type="match status" value="1"/>
</dbReference>
<dbReference type="EMBL" id="JAKXMK010000013">
    <property type="protein sequence ID" value="MCH6167358.1"/>
    <property type="molecule type" value="Genomic_DNA"/>
</dbReference>
<dbReference type="Gene3D" id="1.10.357.10">
    <property type="entry name" value="Tetracycline Repressor, domain 2"/>
    <property type="match status" value="1"/>
</dbReference>
<proteinExistence type="predicted"/>
<organism evidence="4 5">
    <name type="scientific">Pseudonocardia alaniniphila</name>
    <dbReference type="NCBI Taxonomy" id="75291"/>
    <lineage>
        <taxon>Bacteria</taxon>
        <taxon>Bacillati</taxon>
        <taxon>Actinomycetota</taxon>
        <taxon>Actinomycetes</taxon>
        <taxon>Pseudonocardiales</taxon>
        <taxon>Pseudonocardiaceae</taxon>
        <taxon>Pseudonocardia</taxon>
    </lineage>
</organism>
<reference evidence="4 5" key="1">
    <citation type="submission" date="2022-03" db="EMBL/GenBank/DDBJ databases">
        <title>Pseudonocardia alaer sp. nov., a novel actinomycete isolated from reed forest soil.</title>
        <authorList>
            <person name="Wang L."/>
        </authorList>
    </citation>
    <scope>NUCLEOTIDE SEQUENCE [LARGE SCALE GENOMIC DNA]</scope>
    <source>
        <strain evidence="4 5">Y-16303</strain>
    </source>
</reference>
<protein>
    <submittedName>
        <fullName evidence="4">TetR/AcrR family transcriptional regulator</fullName>
    </submittedName>
</protein>
<dbReference type="PROSITE" id="PS50977">
    <property type="entry name" value="HTH_TETR_2"/>
    <property type="match status" value="1"/>
</dbReference>
<evidence type="ECO:0000259" key="3">
    <source>
        <dbReference type="PROSITE" id="PS50977"/>
    </source>
</evidence>
<comment type="caution">
    <text evidence="4">The sequence shown here is derived from an EMBL/GenBank/DDBJ whole genome shotgun (WGS) entry which is preliminary data.</text>
</comment>
<dbReference type="Pfam" id="PF00440">
    <property type="entry name" value="TetR_N"/>
    <property type="match status" value="1"/>
</dbReference>
<name>A0ABS9TFU5_9PSEU</name>
<dbReference type="Proteomes" id="UP001299970">
    <property type="component" value="Unassembled WGS sequence"/>
</dbReference>
<dbReference type="InterPro" id="IPR001647">
    <property type="entry name" value="HTH_TetR"/>
</dbReference>
<evidence type="ECO:0000256" key="2">
    <source>
        <dbReference type="PROSITE-ProRule" id="PRU00335"/>
    </source>
</evidence>